<keyword evidence="2" id="KW-0418">Kinase</keyword>
<keyword evidence="2" id="KW-0808">Transferase</keyword>
<dbReference type="GO" id="GO:0016020">
    <property type="term" value="C:membrane"/>
    <property type="evidence" value="ECO:0007669"/>
    <property type="project" value="UniProtKB-SubCell"/>
</dbReference>
<evidence type="ECO:0000256" key="2">
    <source>
        <dbReference type="ARBA" id="ARBA00022527"/>
    </source>
</evidence>
<evidence type="ECO:0000256" key="1">
    <source>
        <dbReference type="ARBA" id="ARBA00004370"/>
    </source>
</evidence>
<dbReference type="EMBL" id="BAABME010021225">
    <property type="protein sequence ID" value="GAA0162752.1"/>
    <property type="molecule type" value="Genomic_DNA"/>
</dbReference>
<dbReference type="Gene3D" id="1.10.510.10">
    <property type="entry name" value="Transferase(Phosphotransferase) domain 1"/>
    <property type="match status" value="1"/>
</dbReference>
<name>A0AAV3QI18_LITER</name>
<dbReference type="PANTHER" id="PTHR47985:SF22">
    <property type="entry name" value="PROTEIN KINASE DOMAIN-CONTAINING PROTEIN"/>
    <property type="match status" value="1"/>
</dbReference>
<dbReference type="SUPFAM" id="SSF56112">
    <property type="entry name" value="Protein kinase-like (PK-like)"/>
    <property type="match status" value="1"/>
</dbReference>
<proteinExistence type="predicted"/>
<comment type="subcellular location">
    <subcellularLocation>
        <location evidence="1">Membrane</location>
    </subcellularLocation>
</comment>
<accession>A0AAV3QI18</accession>
<dbReference type="InterPro" id="IPR011009">
    <property type="entry name" value="Kinase-like_dom_sf"/>
</dbReference>
<dbReference type="GO" id="GO:0004674">
    <property type="term" value="F:protein serine/threonine kinase activity"/>
    <property type="evidence" value="ECO:0007669"/>
    <property type="project" value="UniProtKB-KW"/>
</dbReference>
<evidence type="ECO:0000313" key="4">
    <source>
        <dbReference type="EMBL" id="GAA0162752.1"/>
    </source>
</evidence>
<organism evidence="4 5">
    <name type="scientific">Lithospermum erythrorhizon</name>
    <name type="common">Purple gromwell</name>
    <name type="synonym">Lithospermum officinale var. erythrorhizon</name>
    <dbReference type="NCBI Taxonomy" id="34254"/>
    <lineage>
        <taxon>Eukaryota</taxon>
        <taxon>Viridiplantae</taxon>
        <taxon>Streptophyta</taxon>
        <taxon>Embryophyta</taxon>
        <taxon>Tracheophyta</taxon>
        <taxon>Spermatophyta</taxon>
        <taxon>Magnoliopsida</taxon>
        <taxon>eudicotyledons</taxon>
        <taxon>Gunneridae</taxon>
        <taxon>Pentapetalae</taxon>
        <taxon>asterids</taxon>
        <taxon>lamiids</taxon>
        <taxon>Boraginales</taxon>
        <taxon>Boraginaceae</taxon>
        <taxon>Boraginoideae</taxon>
        <taxon>Lithospermeae</taxon>
        <taxon>Lithospermum</taxon>
    </lineage>
</organism>
<protein>
    <recommendedName>
        <fullName evidence="6">Serine-threonine/tyrosine-protein kinase catalytic domain-containing protein</fullName>
    </recommendedName>
</protein>
<dbReference type="AlphaFoldDB" id="A0AAV3QI18"/>
<dbReference type="Proteomes" id="UP001454036">
    <property type="component" value="Unassembled WGS sequence"/>
</dbReference>
<evidence type="ECO:0008006" key="6">
    <source>
        <dbReference type="Google" id="ProtNLM"/>
    </source>
</evidence>
<gene>
    <name evidence="4" type="ORF">LIER_39466</name>
</gene>
<evidence type="ECO:0000256" key="3">
    <source>
        <dbReference type="ARBA" id="ARBA00023136"/>
    </source>
</evidence>
<evidence type="ECO:0000313" key="5">
    <source>
        <dbReference type="Proteomes" id="UP001454036"/>
    </source>
</evidence>
<sequence length="78" mass="8483">MRTALNSKKNDIYSYGVILLELITGKEALSAHNGERLTQKAGPILKDSSMVAQMVDSRLEFGYGGVALEEAKGKAFCF</sequence>
<dbReference type="PANTHER" id="PTHR47985">
    <property type="entry name" value="OS07G0668900 PROTEIN"/>
    <property type="match status" value="1"/>
</dbReference>
<reference evidence="4 5" key="1">
    <citation type="submission" date="2024-01" db="EMBL/GenBank/DDBJ databases">
        <title>The complete chloroplast genome sequence of Lithospermum erythrorhizon: insights into the phylogenetic relationship among Boraginaceae species and the maternal lineages of purple gromwells.</title>
        <authorList>
            <person name="Okada T."/>
            <person name="Watanabe K."/>
        </authorList>
    </citation>
    <scope>NUCLEOTIDE SEQUENCE [LARGE SCALE GENOMIC DNA]</scope>
</reference>
<keyword evidence="5" id="KW-1185">Reference proteome</keyword>
<comment type="caution">
    <text evidence="4">The sequence shown here is derived from an EMBL/GenBank/DDBJ whole genome shotgun (WGS) entry which is preliminary data.</text>
</comment>
<keyword evidence="3" id="KW-0472">Membrane</keyword>
<keyword evidence="2" id="KW-0723">Serine/threonine-protein kinase</keyword>